<dbReference type="Proteomes" id="UP000000600">
    <property type="component" value="Unassembled WGS sequence"/>
</dbReference>
<dbReference type="AlphaFoldDB" id="A0BPY6"/>
<dbReference type="RefSeq" id="XP_001428001.1">
    <property type="nucleotide sequence ID" value="XM_001427964.1"/>
</dbReference>
<sequence>MIIKYNERRVSITPKTQTSLNSPVRNNTQPVFLTSPKKQLSSIKEITNKQQELNKLLNQHVDFQTQSANTSMHSFDCITAQSRFRRKQVNADISSKLMHLDEEIVEVYNEFEKNYRQINDLDKLEYTPQASQQQIFVSRKSLNNLIQTHDGLMQSDLKFGNLNRIRINRFKFYYFRIKLRGKVSPIQVFFNIPERVQSSAVKMFLSTKAEFPTKFNAEYILHSRFAKIFSERNQHYFTEEYLFITIYSDVDFEFSITFQFGNTQITKSPPKQIAESLDLISQNCSPTQKQLPNDKIIQNLTLTQYQGSQKLRKILSVQSERTHKQKQAKSLRQSMLEDKKLDKKSKLLVKDQILHFREVERQIKLKKLQMQFVQQNWFQLFSLLLITEYVSNSLQEQKRRQKVAAKGKLLVWAMKTKALLDVKEYGESAKERTIFKTRCVVQSFACMIRDKSKIKAEFVVTKFMGRILLFLTILNKHQSTLNKVMFIQRKFRLLKAKKRKFRDKFWKLIKENIADIIYDLRRQKETQFFFDKQQINIDIPAMNIVIDDYCRRQRVLWLEYIQHTFLEKDQKRKIHEYAKNLKEPKIYDLPNKNEVICKNEKNTMTIKQFIQMGNACQATQDSLPTEISDESTGPQTVKETNDRVIFNEIYKKENVEVPDKSYSSPILIHLQLINLDLIEPDQFIPQIKPNRRTLSFVNERTQKQIVRSRTPSHKIDSDTISMTKQPIKSSLKSINSRKGSSNKSQKSVRWDSDLSVFLNLTHYQNYQI</sequence>
<dbReference type="OMA" id="SERNQHY"/>
<evidence type="ECO:0000313" key="2">
    <source>
        <dbReference type="EMBL" id="CAK60603.1"/>
    </source>
</evidence>
<feature type="compositionally biased region" description="Polar residues" evidence="1">
    <location>
        <begin position="718"/>
        <end position="746"/>
    </location>
</feature>
<name>A0BPY6_PARTE</name>
<dbReference type="HOGENOM" id="CLU_020712_0_0_1"/>
<proteinExistence type="predicted"/>
<dbReference type="eggNOG" id="ENOG502T2AM">
    <property type="taxonomic scope" value="Eukaryota"/>
</dbReference>
<dbReference type="KEGG" id="ptm:GSPATT00005354001"/>
<protein>
    <recommendedName>
        <fullName evidence="4">IQ calmodulin-binding motif family protein</fullName>
    </recommendedName>
</protein>
<accession>A0BPY6</accession>
<dbReference type="EMBL" id="CT868008">
    <property type="protein sequence ID" value="CAK60603.1"/>
    <property type="molecule type" value="Genomic_DNA"/>
</dbReference>
<evidence type="ECO:0000256" key="1">
    <source>
        <dbReference type="SAM" id="MobiDB-lite"/>
    </source>
</evidence>
<dbReference type="OrthoDB" id="293577at2759"/>
<organism evidence="2 3">
    <name type="scientific">Paramecium tetraurelia</name>
    <dbReference type="NCBI Taxonomy" id="5888"/>
    <lineage>
        <taxon>Eukaryota</taxon>
        <taxon>Sar</taxon>
        <taxon>Alveolata</taxon>
        <taxon>Ciliophora</taxon>
        <taxon>Intramacronucleata</taxon>
        <taxon>Oligohymenophorea</taxon>
        <taxon>Peniculida</taxon>
        <taxon>Parameciidae</taxon>
        <taxon>Paramecium</taxon>
    </lineage>
</organism>
<gene>
    <name evidence="2" type="ORF">GSPATT00005354001</name>
</gene>
<reference evidence="2 3" key="1">
    <citation type="journal article" date="2006" name="Nature">
        <title>Global trends of whole-genome duplications revealed by the ciliate Paramecium tetraurelia.</title>
        <authorList>
            <consortium name="Genoscope"/>
            <person name="Aury J.-M."/>
            <person name="Jaillon O."/>
            <person name="Duret L."/>
            <person name="Noel B."/>
            <person name="Jubin C."/>
            <person name="Porcel B.M."/>
            <person name="Segurens B."/>
            <person name="Daubin V."/>
            <person name="Anthouard V."/>
            <person name="Aiach N."/>
            <person name="Arnaiz O."/>
            <person name="Billaut A."/>
            <person name="Beisson J."/>
            <person name="Blanc I."/>
            <person name="Bouhouche K."/>
            <person name="Camara F."/>
            <person name="Duharcourt S."/>
            <person name="Guigo R."/>
            <person name="Gogendeau D."/>
            <person name="Katinka M."/>
            <person name="Keller A.-M."/>
            <person name="Kissmehl R."/>
            <person name="Klotz C."/>
            <person name="Koll F."/>
            <person name="Le Moue A."/>
            <person name="Lepere C."/>
            <person name="Malinsky S."/>
            <person name="Nowacki M."/>
            <person name="Nowak J.K."/>
            <person name="Plattner H."/>
            <person name="Poulain J."/>
            <person name="Ruiz F."/>
            <person name="Serrano V."/>
            <person name="Zagulski M."/>
            <person name="Dessen P."/>
            <person name="Betermier M."/>
            <person name="Weissenbach J."/>
            <person name="Scarpelli C."/>
            <person name="Schachter V."/>
            <person name="Sperling L."/>
            <person name="Meyer E."/>
            <person name="Cohen J."/>
            <person name="Wincker P."/>
        </authorList>
    </citation>
    <scope>NUCLEOTIDE SEQUENCE [LARGE SCALE GENOMIC DNA]</scope>
    <source>
        <strain evidence="2 3">Stock d4-2</strain>
    </source>
</reference>
<dbReference type="GeneID" id="5013785"/>
<keyword evidence="3" id="KW-1185">Reference proteome</keyword>
<evidence type="ECO:0008006" key="4">
    <source>
        <dbReference type="Google" id="ProtNLM"/>
    </source>
</evidence>
<feature type="region of interest" description="Disordered" evidence="1">
    <location>
        <begin position="710"/>
        <end position="746"/>
    </location>
</feature>
<evidence type="ECO:0000313" key="3">
    <source>
        <dbReference type="Proteomes" id="UP000000600"/>
    </source>
</evidence>
<dbReference type="InParanoid" id="A0BPY6"/>